<feature type="transmembrane region" description="Helical" evidence="2">
    <location>
        <begin position="348"/>
        <end position="367"/>
    </location>
</feature>
<feature type="transmembrane region" description="Helical" evidence="2">
    <location>
        <begin position="281"/>
        <end position="298"/>
    </location>
</feature>
<dbReference type="Pfam" id="PF07698">
    <property type="entry name" value="7TM-7TMR_HD"/>
    <property type="match status" value="1"/>
</dbReference>
<keyword evidence="5" id="KW-1185">Reference proteome</keyword>
<accession>A0AAE3VHF0</accession>
<dbReference type="SUPFAM" id="SSF109604">
    <property type="entry name" value="HD-domain/PDEase-like"/>
    <property type="match status" value="1"/>
</dbReference>
<evidence type="ECO:0000256" key="2">
    <source>
        <dbReference type="SAM" id="Phobius"/>
    </source>
</evidence>
<feature type="transmembrane region" description="Helical" evidence="2">
    <location>
        <begin position="174"/>
        <end position="194"/>
    </location>
</feature>
<feature type="compositionally biased region" description="Polar residues" evidence="1">
    <location>
        <begin position="646"/>
        <end position="655"/>
    </location>
</feature>
<dbReference type="AlphaFoldDB" id="A0AAE3VHF0"/>
<evidence type="ECO:0000256" key="1">
    <source>
        <dbReference type="SAM" id="MobiDB-lite"/>
    </source>
</evidence>
<dbReference type="CDD" id="cd00077">
    <property type="entry name" value="HDc"/>
    <property type="match status" value="1"/>
</dbReference>
<proteinExistence type="predicted"/>
<organism evidence="4 5">
    <name type="scientific">Oligosphaera ethanolica</name>
    <dbReference type="NCBI Taxonomy" id="760260"/>
    <lineage>
        <taxon>Bacteria</taxon>
        <taxon>Pseudomonadati</taxon>
        <taxon>Lentisphaerota</taxon>
        <taxon>Oligosphaeria</taxon>
        <taxon>Oligosphaerales</taxon>
        <taxon>Oligosphaeraceae</taxon>
        <taxon>Oligosphaera</taxon>
    </lineage>
</organism>
<gene>
    <name evidence="4" type="ORF">J3R75_002331</name>
</gene>
<name>A0AAE3VHF0_9BACT</name>
<dbReference type="InterPro" id="IPR052722">
    <property type="entry name" value="PgpH_phosphodiesterase"/>
</dbReference>
<dbReference type="Proteomes" id="UP001238163">
    <property type="component" value="Unassembled WGS sequence"/>
</dbReference>
<feature type="transmembrane region" description="Helical" evidence="2">
    <location>
        <begin position="231"/>
        <end position="252"/>
    </location>
</feature>
<feature type="compositionally biased region" description="Low complexity" evidence="1">
    <location>
        <begin position="630"/>
        <end position="645"/>
    </location>
</feature>
<feature type="transmembrane region" description="Helical" evidence="2">
    <location>
        <begin position="307"/>
        <end position="328"/>
    </location>
</feature>
<sequence length="655" mass="72135">MSEQQIASPAEQEPPDPLPRPLPRTQATQSKSRFKTTETLTCFLLLWALCYLSLLYGRIPRTLYAPGDELDSAETLVGTVANRDVYAERGFYYSPAVIASNKKLNGKGGAAQLDAGTNAIAVTRELPGDLIQVFPDELLVRKGTVISAEIATKLQAHNLSLQQQNRLSRRLLPIYQTALLCGLLLFCFGLSIHSLKPDFFHRSERIVLCSLCAGLHLALLVGGQWLHGNLIYGNSLHLLALIPLALAPALAAYLMGMRIGLCLTVLLSALTALLLPSNQPYLLSINCFLVAMVGLLLFHNVNKRYRFMWGGLGVDAAVLALCLFFAWYQDMPWIWSGIGDYGPKLLALALLNGLIVVVALFLLPSILERLFDVTTPSSLGELNDRDHPLLERLRNEAPGTYEHSLNVARLATDAAKAIGANPALAEVCAYFHDIGKLYAPDYFAENQHGDIPNPHDQLPPEESSRILREHVRYGVELARKYRLNRPIREAIAQHHGDSVIAYFFQRAEQIAKKNSSKAPDINDFRYDGPRPQRPEVVIVEIADTCEAAMRSLFSNQGSAKVGGARIGERVNELLFAKLQAHQFDAAPLTLADFMKIRDQIVQTLCNIYHERPEYPPKETTPAPNETQKRPAPTATPATPATATATGDSGPSTETP</sequence>
<dbReference type="Gene3D" id="1.10.3210.10">
    <property type="entry name" value="Hypothetical protein af1432"/>
    <property type="match status" value="1"/>
</dbReference>
<dbReference type="NCBIfam" id="TIGR00277">
    <property type="entry name" value="HDIG"/>
    <property type="match status" value="1"/>
</dbReference>
<evidence type="ECO:0000313" key="5">
    <source>
        <dbReference type="Proteomes" id="UP001238163"/>
    </source>
</evidence>
<keyword evidence="2" id="KW-1133">Transmembrane helix</keyword>
<keyword evidence="2" id="KW-0812">Transmembrane</keyword>
<feature type="domain" description="HD" evidence="3">
    <location>
        <begin position="400"/>
        <end position="548"/>
    </location>
</feature>
<dbReference type="SMART" id="SM00471">
    <property type="entry name" value="HDc"/>
    <property type="match status" value="1"/>
</dbReference>
<dbReference type="InterPro" id="IPR006675">
    <property type="entry name" value="HDIG_dom"/>
</dbReference>
<dbReference type="InterPro" id="IPR003607">
    <property type="entry name" value="HD/PDEase_dom"/>
</dbReference>
<dbReference type="PROSITE" id="PS51831">
    <property type="entry name" value="HD"/>
    <property type="match status" value="1"/>
</dbReference>
<dbReference type="PANTHER" id="PTHR36442:SF1">
    <property type="entry name" value="CYCLIC-DI-AMP PHOSPHODIESTERASE PGPH"/>
    <property type="match status" value="1"/>
</dbReference>
<comment type="caution">
    <text evidence="4">The sequence shown here is derived from an EMBL/GenBank/DDBJ whole genome shotgun (WGS) entry which is preliminary data.</text>
</comment>
<dbReference type="EMBL" id="JAUSVL010000001">
    <property type="protein sequence ID" value="MDQ0290224.1"/>
    <property type="molecule type" value="Genomic_DNA"/>
</dbReference>
<dbReference type="Pfam" id="PF01966">
    <property type="entry name" value="HD"/>
    <property type="match status" value="1"/>
</dbReference>
<reference evidence="4" key="1">
    <citation type="submission" date="2023-07" db="EMBL/GenBank/DDBJ databases">
        <title>Genomic Encyclopedia of Type Strains, Phase IV (KMG-IV): sequencing the most valuable type-strain genomes for metagenomic binning, comparative biology and taxonomic classification.</title>
        <authorList>
            <person name="Goeker M."/>
        </authorList>
    </citation>
    <scope>NUCLEOTIDE SEQUENCE</scope>
    <source>
        <strain evidence="4">DSM 24202</strain>
    </source>
</reference>
<feature type="transmembrane region" description="Helical" evidence="2">
    <location>
        <begin position="259"/>
        <end position="275"/>
    </location>
</feature>
<evidence type="ECO:0000313" key="4">
    <source>
        <dbReference type="EMBL" id="MDQ0290224.1"/>
    </source>
</evidence>
<dbReference type="InterPro" id="IPR006674">
    <property type="entry name" value="HD_domain"/>
</dbReference>
<feature type="region of interest" description="Disordered" evidence="1">
    <location>
        <begin position="611"/>
        <end position="655"/>
    </location>
</feature>
<feature type="transmembrane region" description="Helical" evidence="2">
    <location>
        <begin position="40"/>
        <end position="59"/>
    </location>
</feature>
<dbReference type="PANTHER" id="PTHR36442">
    <property type="entry name" value="CYCLIC-DI-AMP PHOSPHODIESTERASE PGPH"/>
    <property type="match status" value="1"/>
</dbReference>
<protein>
    <submittedName>
        <fullName evidence="4">Nucleotidyltransferase with HDIG domain</fullName>
    </submittedName>
</protein>
<dbReference type="InterPro" id="IPR011621">
    <property type="entry name" value="Metal-dep_PHydrolase_7TM_intra"/>
</dbReference>
<evidence type="ECO:0000259" key="3">
    <source>
        <dbReference type="PROSITE" id="PS51831"/>
    </source>
</evidence>
<dbReference type="RefSeq" id="WP_307261636.1">
    <property type="nucleotide sequence ID" value="NZ_JAUSVL010000001.1"/>
</dbReference>
<keyword evidence="2" id="KW-0472">Membrane</keyword>
<feature type="transmembrane region" description="Helical" evidence="2">
    <location>
        <begin position="206"/>
        <end position="225"/>
    </location>
</feature>
<feature type="region of interest" description="Disordered" evidence="1">
    <location>
        <begin position="1"/>
        <end position="31"/>
    </location>
</feature>